<name>A0A1V8M1Q5_9GAMM</name>
<evidence type="ECO:0000313" key="6">
    <source>
        <dbReference type="Proteomes" id="UP000191980"/>
    </source>
</evidence>
<dbReference type="SUPFAM" id="SSF53146">
    <property type="entry name" value="Nitrogenase accessory factor-like"/>
    <property type="match status" value="1"/>
</dbReference>
<dbReference type="InterPro" id="IPR013480">
    <property type="entry name" value="NifX"/>
</dbReference>
<dbReference type="NCBIfam" id="TIGR02663">
    <property type="entry name" value="nifX"/>
    <property type="match status" value="1"/>
</dbReference>
<feature type="compositionally biased region" description="Basic and acidic residues" evidence="3">
    <location>
        <begin position="144"/>
        <end position="153"/>
    </location>
</feature>
<organism evidence="5 6">
    <name type="scientific">Methyloprofundus sedimenti</name>
    <dbReference type="NCBI Taxonomy" id="1420851"/>
    <lineage>
        <taxon>Bacteria</taxon>
        <taxon>Pseudomonadati</taxon>
        <taxon>Pseudomonadota</taxon>
        <taxon>Gammaproteobacteria</taxon>
        <taxon>Methylococcales</taxon>
        <taxon>Methylococcaceae</taxon>
        <taxon>Methyloprofundus</taxon>
    </lineage>
</organism>
<evidence type="ECO:0000256" key="3">
    <source>
        <dbReference type="SAM" id="MobiDB-lite"/>
    </source>
</evidence>
<dbReference type="GO" id="GO:0009399">
    <property type="term" value="P:nitrogen fixation"/>
    <property type="evidence" value="ECO:0007669"/>
    <property type="project" value="InterPro"/>
</dbReference>
<keyword evidence="6" id="KW-1185">Reference proteome</keyword>
<sequence>MSLTRRMQVVHSEQEELSMSTSLKVAFASTDMKHVNQHFGSAKSFAIYTLNPDKFEFLEAAQFGSLDQDGNEDKLAVKFDLLQGCAAVYCQAVGASAVKQLVALGIQPVKVNDDSPIEKLLDDLQSELRAGPSSWLARAIKQQSSDDPKRFNDMAEEDWQE</sequence>
<dbReference type="Proteomes" id="UP000191980">
    <property type="component" value="Unassembled WGS sequence"/>
</dbReference>
<dbReference type="GO" id="GO:0051540">
    <property type="term" value="F:metal cluster binding"/>
    <property type="evidence" value="ECO:0007669"/>
    <property type="project" value="InterPro"/>
</dbReference>
<dbReference type="InterPro" id="IPR034169">
    <property type="entry name" value="NifX-like"/>
</dbReference>
<dbReference type="PANTHER" id="PTHR33937:SF1">
    <property type="entry name" value="IRON-MOLIBDENUM COFACTOR PROCESSING PROTEIN"/>
    <property type="match status" value="1"/>
</dbReference>
<proteinExistence type="inferred from homology"/>
<dbReference type="STRING" id="1420851.AU255_14765"/>
<dbReference type="PANTHER" id="PTHR33937">
    <property type="entry name" value="IRON-MOLYBDENUM PROTEIN-RELATED-RELATED"/>
    <property type="match status" value="1"/>
</dbReference>
<reference evidence="5 6" key="1">
    <citation type="submission" date="2015-12" db="EMBL/GenBank/DDBJ databases">
        <authorList>
            <person name="Shamseldin A."/>
            <person name="Moawad H."/>
            <person name="Abd El-Rahim W.M."/>
            <person name="Sadowsky M.J."/>
        </authorList>
    </citation>
    <scope>NUCLEOTIDE SEQUENCE [LARGE SCALE GENOMIC DNA]</scope>
    <source>
        <strain evidence="5 6">WF1</strain>
    </source>
</reference>
<dbReference type="InterPro" id="IPR051840">
    <property type="entry name" value="NifX/NifY_domain"/>
</dbReference>
<dbReference type="InterPro" id="IPR003731">
    <property type="entry name" value="Di-Nase_FeMo-co_biosynth"/>
</dbReference>
<dbReference type="Pfam" id="PF02579">
    <property type="entry name" value="Nitro_FeMo-Co"/>
    <property type="match status" value="1"/>
</dbReference>
<evidence type="ECO:0000256" key="1">
    <source>
        <dbReference type="ARBA" id="ARBA00010285"/>
    </source>
</evidence>
<dbReference type="CDD" id="cd00853">
    <property type="entry name" value="NifX"/>
    <property type="match status" value="1"/>
</dbReference>
<gene>
    <name evidence="5" type="ORF">AU255_14765</name>
</gene>
<comment type="similarity">
    <text evidence="1">Belongs to the NifX/NifY family.</text>
</comment>
<dbReference type="EMBL" id="LPUF01000003">
    <property type="protein sequence ID" value="OQK15487.1"/>
    <property type="molecule type" value="Genomic_DNA"/>
</dbReference>
<accession>A0A1V8M1Q5</accession>
<evidence type="ECO:0000259" key="4">
    <source>
        <dbReference type="Pfam" id="PF02579"/>
    </source>
</evidence>
<dbReference type="InterPro" id="IPR036105">
    <property type="entry name" value="DiNase_FeMo-co_biosyn_sf"/>
</dbReference>
<evidence type="ECO:0000313" key="5">
    <source>
        <dbReference type="EMBL" id="OQK15487.1"/>
    </source>
</evidence>
<comment type="caution">
    <text evidence="5">The sequence shown here is derived from an EMBL/GenBank/DDBJ whole genome shotgun (WGS) entry which is preliminary data.</text>
</comment>
<dbReference type="Gene3D" id="3.30.420.130">
    <property type="entry name" value="Dinitrogenase iron-molybdenum cofactor biosynthesis domain"/>
    <property type="match status" value="1"/>
</dbReference>
<protein>
    <submittedName>
        <fullName evidence="5">Nitrogen fixation protein NifX</fullName>
    </submittedName>
</protein>
<dbReference type="AlphaFoldDB" id="A0A1V8M1Q5"/>
<evidence type="ECO:0000256" key="2">
    <source>
        <dbReference type="ARBA" id="ARBA00023231"/>
    </source>
</evidence>
<feature type="domain" description="Dinitrogenase iron-molybdenum cofactor biosynthesis" evidence="4">
    <location>
        <begin position="33"/>
        <end position="125"/>
    </location>
</feature>
<feature type="region of interest" description="Disordered" evidence="3">
    <location>
        <begin position="139"/>
        <end position="161"/>
    </location>
</feature>
<keyword evidence="2" id="KW-0535">Nitrogen fixation</keyword>